<keyword evidence="5" id="KW-0547">Nucleotide-binding</keyword>
<keyword evidence="6" id="KW-0418">Kinase</keyword>
<dbReference type="Pfam" id="PF02518">
    <property type="entry name" value="HATPase_c"/>
    <property type="match status" value="1"/>
</dbReference>
<dbReference type="SUPFAM" id="SSF55874">
    <property type="entry name" value="ATPase domain of HSP90 chaperone/DNA topoisomerase II/histidine kinase"/>
    <property type="match status" value="1"/>
</dbReference>
<dbReference type="Gene3D" id="3.30.565.10">
    <property type="entry name" value="Histidine kinase-like ATPase, C-terminal domain"/>
    <property type="match status" value="1"/>
</dbReference>
<evidence type="ECO:0000313" key="14">
    <source>
        <dbReference type="Proteomes" id="UP000216024"/>
    </source>
</evidence>
<keyword evidence="10" id="KW-1133">Transmembrane helix</keyword>
<dbReference type="GO" id="GO:0000155">
    <property type="term" value="F:phosphorelay sensor kinase activity"/>
    <property type="evidence" value="ECO:0007669"/>
    <property type="project" value="InterPro"/>
</dbReference>
<evidence type="ECO:0000256" key="10">
    <source>
        <dbReference type="SAM" id="Phobius"/>
    </source>
</evidence>
<keyword evidence="10" id="KW-0812">Transmembrane</keyword>
<dbReference type="InterPro" id="IPR036890">
    <property type="entry name" value="HATPase_C_sf"/>
</dbReference>
<dbReference type="RefSeq" id="WP_095135440.1">
    <property type="nucleotide sequence ID" value="NZ_NIBG01000027.1"/>
</dbReference>
<evidence type="ECO:0000256" key="7">
    <source>
        <dbReference type="ARBA" id="ARBA00022840"/>
    </source>
</evidence>
<dbReference type="SMART" id="SM00091">
    <property type="entry name" value="PAS"/>
    <property type="match status" value="1"/>
</dbReference>
<dbReference type="CDD" id="cd00082">
    <property type="entry name" value="HisKA"/>
    <property type="match status" value="1"/>
</dbReference>
<dbReference type="Gene3D" id="1.10.287.130">
    <property type="match status" value="1"/>
</dbReference>
<dbReference type="SMART" id="SM00387">
    <property type="entry name" value="HATPase_c"/>
    <property type="match status" value="1"/>
</dbReference>
<evidence type="ECO:0000256" key="5">
    <source>
        <dbReference type="ARBA" id="ARBA00022741"/>
    </source>
</evidence>
<dbReference type="Pfam" id="PF00512">
    <property type="entry name" value="HisKA"/>
    <property type="match status" value="1"/>
</dbReference>
<proteinExistence type="predicted"/>
<dbReference type="SMART" id="SM00062">
    <property type="entry name" value="PBPb"/>
    <property type="match status" value="1"/>
</dbReference>
<dbReference type="NCBIfam" id="TIGR00229">
    <property type="entry name" value="sensory_box"/>
    <property type="match status" value="1"/>
</dbReference>
<feature type="coiled-coil region" evidence="9">
    <location>
        <begin position="409"/>
        <end position="445"/>
    </location>
</feature>
<dbReference type="SMART" id="SM00388">
    <property type="entry name" value="HisKA"/>
    <property type="match status" value="1"/>
</dbReference>
<dbReference type="GO" id="GO:0005524">
    <property type="term" value="F:ATP binding"/>
    <property type="evidence" value="ECO:0007669"/>
    <property type="project" value="UniProtKB-KW"/>
</dbReference>
<gene>
    <name evidence="13" type="ORF">CCE28_19235</name>
</gene>
<keyword evidence="3" id="KW-0597">Phosphoprotein</keyword>
<reference evidence="13 14" key="1">
    <citation type="submission" date="2017-06" db="EMBL/GenBank/DDBJ databases">
        <title>Draft genome sequence of anaerobic fermentative bacterium Anaeromicrobium sediminis DY2726D isolated from West Pacific Ocean sediments.</title>
        <authorList>
            <person name="Zeng X."/>
        </authorList>
    </citation>
    <scope>NUCLEOTIDE SEQUENCE [LARGE SCALE GENOMIC DNA]</scope>
    <source>
        <strain evidence="13 14">DY2726D</strain>
    </source>
</reference>
<keyword evidence="4" id="KW-0808">Transferase</keyword>
<name>A0A267MCB6_9FIRM</name>
<dbReference type="EC" id="2.7.13.3" evidence="2"/>
<evidence type="ECO:0000259" key="11">
    <source>
        <dbReference type="PROSITE" id="PS50109"/>
    </source>
</evidence>
<keyword evidence="10" id="KW-0472">Membrane</keyword>
<dbReference type="PANTHER" id="PTHR43547:SF2">
    <property type="entry name" value="HYBRID SIGNAL TRANSDUCTION HISTIDINE KINASE C"/>
    <property type="match status" value="1"/>
</dbReference>
<dbReference type="Pfam" id="PF00497">
    <property type="entry name" value="SBP_bac_3"/>
    <property type="match status" value="1"/>
</dbReference>
<dbReference type="InterPro" id="IPR036097">
    <property type="entry name" value="HisK_dim/P_sf"/>
</dbReference>
<feature type="domain" description="PAS" evidence="12">
    <location>
        <begin position="300"/>
        <end position="370"/>
    </location>
</feature>
<keyword evidence="7" id="KW-0067">ATP-binding</keyword>
<dbReference type="InterPro" id="IPR003594">
    <property type="entry name" value="HATPase_dom"/>
</dbReference>
<dbReference type="Proteomes" id="UP000216024">
    <property type="component" value="Unassembled WGS sequence"/>
</dbReference>
<protein>
    <recommendedName>
        <fullName evidence="2">histidine kinase</fullName>
        <ecNumber evidence="2">2.7.13.3</ecNumber>
    </recommendedName>
</protein>
<evidence type="ECO:0000256" key="2">
    <source>
        <dbReference type="ARBA" id="ARBA00012438"/>
    </source>
</evidence>
<dbReference type="AlphaFoldDB" id="A0A267MCB6"/>
<evidence type="ECO:0000256" key="8">
    <source>
        <dbReference type="ARBA" id="ARBA00023012"/>
    </source>
</evidence>
<dbReference type="InterPro" id="IPR001638">
    <property type="entry name" value="Solute-binding_3/MltF_N"/>
</dbReference>
<dbReference type="PROSITE" id="PS50112">
    <property type="entry name" value="PAS"/>
    <property type="match status" value="1"/>
</dbReference>
<evidence type="ECO:0000259" key="12">
    <source>
        <dbReference type="PROSITE" id="PS50112"/>
    </source>
</evidence>
<feature type="transmembrane region" description="Helical" evidence="10">
    <location>
        <begin position="264"/>
        <end position="286"/>
    </location>
</feature>
<dbReference type="SUPFAM" id="SSF53850">
    <property type="entry name" value="Periplasmic binding protein-like II"/>
    <property type="match status" value="1"/>
</dbReference>
<feature type="domain" description="Histidine kinase" evidence="11">
    <location>
        <begin position="449"/>
        <end position="672"/>
    </location>
</feature>
<evidence type="ECO:0000256" key="9">
    <source>
        <dbReference type="SAM" id="Coils"/>
    </source>
</evidence>
<organism evidence="13 14">
    <name type="scientific">Anaeromicrobium sediminis</name>
    <dbReference type="NCBI Taxonomy" id="1478221"/>
    <lineage>
        <taxon>Bacteria</taxon>
        <taxon>Bacillati</taxon>
        <taxon>Bacillota</taxon>
        <taxon>Clostridia</taxon>
        <taxon>Peptostreptococcales</taxon>
        <taxon>Thermotaleaceae</taxon>
        <taxon>Anaeromicrobium</taxon>
    </lineage>
</organism>
<dbReference type="InterPro" id="IPR003661">
    <property type="entry name" value="HisK_dim/P_dom"/>
</dbReference>
<comment type="catalytic activity">
    <reaction evidence="1">
        <text>ATP + protein L-histidine = ADP + protein N-phospho-L-histidine.</text>
        <dbReference type="EC" id="2.7.13.3"/>
    </reaction>
</comment>
<dbReference type="SUPFAM" id="SSF55785">
    <property type="entry name" value="PYP-like sensor domain (PAS domain)"/>
    <property type="match status" value="1"/>
</dbReference>
<dbReference type="OrthoDB" id="9813394at2"/>
<dbReference type="PANTHER" id="PTHR43547">
    <property type="entry name" value="TWO-COMPONENT HISTIDINE KINASE"/>
    <property type="match status" value="1"/>
</dbReference>
<keyword evidence="14" id="KW-1185">Reference proteome</keyword>
<evidence type="ECO:0000256" key="3">
    <source>
        <dbReference type="ARBA" id="ARBA00022553"/>
    </source>
</evidence>
<dbReference type="PROSITE" id="PS51257">
    <property type="entry name" value="PROKAR_LIPOPROTEIN"/>
    <property type="match status" value="1"/>
</dbReference>
<dbReference type="InterPro" id="IPR004358">
    <property type="entry name" value="Sig_transdc_His_kin-like_C"/>
</dbReference>
<dbReference type="Gene3D" id="3.30.450.20">
    <property type="entry name" value="PAS domain"/>
    <property type="match status" value="1"/>
</dbReference>
<evidence type="ECO:0000256" key="6">
    <source>
        <dbReference type="ARBA" id="ARBA00022777"/>
    </source>
</evidence>
<keyword evidence="8" id="KW-0902">Two-component regulatory system</keyword>
<evidence type="ECO:0000256" key="1">
    <source>
        <dbReference type="ARBA" id="ARBA00000085"/>
    </source>
</evidence>
<sequence length="704" mass="81060">MKNQIRNRLIKYTLLVIIAVSISFTGCLQRESKDPVKIKIACENNWKPFSYVNIEGEPEGILIDFWKAWGKTNGVNIEFKMTSWANTLDMVKNGEADVHLGLFYNDDRAEYMDFSIPFMDIMTGIFVKKDINAWDINDIKDIGIGVSKSNNARFYLQKNYPHVKLSVYPSNKDIMDAVKDGKVKALSVDYYKDLKNTALHYPELNEFQLLGTIYIKPLRVGVKKGNEELLALIDDGIKKMSVNQLKDVQSKWQYITINLTRQSAINYVLGVSIIIIIILLINTLYLRHRVKVNVKRLEESQQSYKSLVELSPDGIFVQCEGKIVFVNKAVGKILGERNVENLINKRFLEFVHPDYKEVVQKRFDDVQKLKTTFSILEEKIIKTNGELIDVGMSTNAITHKGKPATLTIIRDISQRKKEEEKKRKIAEEEQRLLKETLEYERLKTELFSNISHEFRTPLNIILGSIQLLNSTYNNNSQGLNYRYYKKYSDIMKQNCYRQIRLINNLIDITRIDSGFLKMKFKNHNIVEVVENITLSVAAYIESKEVSIIFDTDTEEKLISCDADNIERVILNLLSNAIKFTGPGGSIYVNVYDRDDKVCISVKDTGIGIPKEKQQIIFERFRQAQPLFDREREGSGIGLSLVKSIVELHEGRIYLNSEYENGSEFIIEIPANIKGEEESDLSQDEPCKEDKVEMINIEFSDIYGL</sequence>
<dbReference type="InterPro" id="IPR035965">
    <property type="entry name" value="PAS-like_dom_sf"/>
</dbReference>
<dbReference type="PRINTS" id="PR00344">
    <property type="entry name" value="BCTRLSENSOR"/>
</dbReference>
<dbReference type="FunFam" id="3.30.565.10:FF:000037">
    <property type="entry name" value="Hybrid sensor histidine kinase/response regulator"/>
    <property type="match status" value="1"/>
</dbReference>
<dbReference type="Pfam" id="PF13426">
    <property type="entry name" value="PAS_9"/>
    <property type="match status" value="1"/>
</dbReference>
<dbReference type="InterPro" id="IPR000014">
    <property type="entry name" value="PAS"/>
</dbReference>
<dbReference type="InterPro" id="IPR005467">
    <property type="entry name" value="His_kinase_dom"/>
</dbReference>
<evidence type="ECO:0000313" key="13">
    <source>
        <dbReference type="EMBL" id="PAB57221.1"/>
    </source>
</evidence>
<dbReference type="SUPFAM" id="SSF47384">
    <property type="entry name" value="Homodimeric domain of signal transducing histidine kinase"/>
    <property type="match status" value="1"/>
</dbReference>
<evidence type="ECO:0000256" key="4">
    <source>
        <dbReference type="ARBA" id="ARBA00022679"/>
    </source>
</evidence>
<dbReference type="PROSITE" id="PS50109">
    <property type="entry name" value="HIS_KIN"/>
    <property type="match status" value="1"/>
</dbReference>
<keyword evidence="9" id="KW-0175">Coiled coil</keyword>
<comment type="caution">
    <text evidence="13">The sequence shown here is derived from an EMBL/GenBank/DDBJ whole genome shotgun (WGS) entry which is preliminary data.</text>
</comment>
<dbReference type="CDD" id="cd00130">
    <property type="entry name" value="PAS"/>
    <property type="match status" value="1"/>
</dbReference>
<dbReference type="EMBL" id="NIBG01000027">
    <property type="protein sequence ID" value="PAB57221.1"/>
    <property type="molecule type" value="Genomic_DNA"/>
</dbReference>
<dbReference type="Gene3D" id="3.40.190.10">
    <property type="entry name" value="Periplasmic binding protein-like II"/>
    <property type="match status" value="2"/>
</dbReference>
<accession>A0A267MCB6</accession>